<evidence type="ECO:0000256" key="1">
    <source>
        <dbReference type="SAM" id="Phobius"/>
    </source>
</evidence>
<dbReference type="PIRSF" id="PIRSF029895">
    <property type="entry name" value="SpoIV"/>
    <property type="match status" value="1"/>
</dbReference>
<dbReference type="AlphaFoldDB" id="A0A8J3AIL5"/>
<organism evidence="2 3">
    <name type="scientific">Gottfriedia solisilvae</name>
    <dbReference type="NCBI Taxonomy" id="1516104"/>
    <lineage>
        <taxon>Bacteria</taxon>
        <taxon>Bacillati</taxon>
        <taxon>Bacillota</taxon>
        <taxon>Bacilli</taxon>
        <taxon>Bacillales</taxon>
        <taxon>Bacillaceae</taxon>
        <taxon>Gottfriedia</taxon>
    </lineage>
</organism>
<dbReference type="NCBIfam" id="TIGR02876">
    <property type="entry name" value="spore_yqfD"/>
    <property type="match status" value="1"/>
</dbReference>
<dbReference type="Pfam" id="PF06898">
    <property type="entry name" value="YqfD"/>
    <property type="match status" value="1"/>
</dbReference>
<dbReference type="RefSeq" id="WP_087998871.1">
    <property type="nucleotide sequence ID" value="NZ_BMHB01000001.1"/>
</dbReference>
<dbReference type="EMBL" id="BMHB01000001">
    <property type="protein sequence ID" value="GGI11086.1"/>
    <property type="molecule type" value="Genomic_DNA"/>
</dbReference>
<protein>
    <recommendedName>
        <fullName evidence="4">Sporulation protein YqfD</fullName>
    </recommendedName>
</protein>
<sequence length="395" mass="45613">MKNQWTANLTGMVQVKVMGLGPERFLNECMRKGIPLKNVKKNGPNSISFTIDLKDYKRIRNIPRKKEYKVYFIGRQGLPFEIRRAWKHFGFVIGLVGFLVVLFLLSNMVWRIDVKGASPEIEYKLRKDLHSLGVKTGVSQFSLPKLQTIQKKLQDDNPSITWIGVQLKGTTFHFEVVEKHLPKPDRKIRPRHIVAKEEAVITSMFVEKGKPLVTTNDYVKRGQVLVSGIIGTEDHPIIVPAVGKVIGEVWREEIVSIPLNTKFTVLTGEKKKRYYIGTSQSKIKFWGFDKNKFKAFQTEDNKYQFKFLKWKLPIYFTKKTIHESEDIVRTYTKAEAINVGKQTGRNDLMDKLSQDAKILQEKVLHESLDNGKVNLRIYYKVLEDITKTKTIVQGD</sequence>
<proteinExistence type="predicted"/>
<dbReference type="Proteomes" id="UP000626244">
    <property type="component" value="Unassembled WGS sequence"/>
</dbReference>
<dbReference type="OrthoDB" id="1640349at2"/>
<evidence type="ECO:0000313" key="2">
    <source>
        <dbReference type="EMBL" id="GGI11086.1"/>
    </source>
</evidence>
<keyword evidence="3" id="KW-1185">Reference proteome</keyword>
<reference evidence="3" key="1">
    <citation type="journal article" date="2019" name="Int. J. Syst. Evol. Microbiol.">
        <title>The Global Catalogue of Microorganisms (GCM) 10K type strain sequencing project: providing services to taxonomists for standard genome sequencing and annotation.</title>
        <authorList>
            <consortium name="The Broad Institute Genomics Platform"/>
            <consortium name="The Broad Institute Genome Sequencing Center for Infectious Disease"/>
            <person name="Wu L."/>
            <person name="Ma J."/>
        </authorList>
    </citation>
    <scope>NUCLEOTIDE SEQUENCE [LARGE SCALE GENOMIC DNA]</scope>
    <source>
        <strain evidence="3">CGMCC 1.14993</strain>
    </source>
</reference>
<evidence type="ECO:0000313" key="3">
    <source>
        <dbReference type="Proteomes" id="UP000626244"/>
    </source>
</evidence>
<gene>
    <name evidence="2" type="primary">yqfD</name>
    <name evidence="2" type="ORF">GCM10007380_06060</name>
</gene>
<evidence type="ECO:0008006" key="4">
    <source>
        <dbReference type="Google" id="ProtNLM"/>
    </source>
</evidence>
<keyword evidence="1" id="KW-0472">Membrane</keyword>
<comment type="caution">
    <text evidence="2">The sequence shown here is derived from an EMBL/GenBank/DDBJ whole genome shotgun (WGS) entry which is preliminary data.</text>
</comment>
<feature type="transmembrane region" description="Helical" evidence="1">
    <location>
        <begin position="89"/>
        <end position="110"/>
    </location>
</feature>
<accession>A0A8J3AIL5</accession>
<keyword evidence="1" id="KW-1133">Transmembrane helix</keyword>
<name>A0A8J3AIL5_9BACI</name>
<keyword evidence="1" id="KW-0812">Transmembrane</keyword>
<dbReference type="InterPro" id="IPR010690">
    <property type="entry name" value="YqfD"/>
</dbReference>